<keyword evidence="2" id="KW-1185">Reference proteome</keyword>
<organism evidence="1 2">
    <name type="scientific">Russula earlei</name>
    <dbReference type="NCBI Taxonomy" id="71964"/>
    <lineage>
        <taxon>Eukaryota</taxon>
        <taxon>Fungi</taxon>
        <taxon>Dikarya</taxon>
        <taxon>Basidiomycota</taxon>
        <taxon>Agaricomycotina</taxon>
        <taxon>Agaricomycetes</taxon>
        <taxon>Russulales</taxon>
        <taxon>Russulaceae</taxon>
        <taxon>Russula</taxon>
    </lineage>
</organism>
<protein>
    <submittedName>
        <fullName evidence="1">Uncharacterized protein</fullName>
    </submittedName>
</protein>
<dbReference type="Proteomes" id="UP001207468">
    <property type="component" value="Unassembled WGS sequence"/>
</dbReference>
<gene>
    <name evidence="1" type="ORF">F5148DRAFT_992934</name>
</gene>
<name>A0ACC0ULT4_9AGAM</name>
<accession>A0ACC0ULT4</accession>
<comment type="caution">
    <text evidence="1">The sequence shown here is derived from an EMBL/GenBank/DDBJ whole genome shotgun (WGS) entry which is preliminary data.</text>
</comment>
<proteinExistence type="predicted"/>
<evidence type="ECO:0000313" key="1">
    <source>
        <dbReference type="EMBL" id="KAI9512039.1"/>
    </source>
</evidence>
<evidence type="ECO:0000313" key="2">
    <source>
        <dbReference type="Proteomes" id="UP001207468"/>
    </source>
</evidence>
<sequence length="443" mass="49968">MIVVLAILAATRASSVGYRSAPLVSRDQFEAVPCDDPQGHRSLWDIIWSCAVTILLCTWVSVHPNIPSPDERWPRVTLRRIGLMLAALFVPEAMIAWALRQRLAAAKLAKEHKREGWTLTHGFFAVMGGFMEYEGSKPIRVLLPEQLESYSLMGNGNFPRIAKAEIDDKNKGDVISKMLVILQTGWFITQCIARSIQELPVTELELVTVAFATLNFAMYVLWWDKPLNVQRAVRVYKKLSPEQHTDDWDDEVEATSTVGFWGALRDGLSGVPAAISLGPFIADPDVHDEPWLLRVVMWPLVKPTHILYGRIAEHETRIATFYPDDWVTDRMNFAMIIVATVALAFGGIHCIGWTFTFPSSLERTLWRVASVSITTIPVLLLLLVFASSYLQLEGKAWNTILMPPLFLYMLSRVALLILPFLSLRSLPPAAYHIIHWLSFIPHV</sequence>
<dbReference type="EMBL" id="JAGFNK010000013">
    <property type="protein sequence ID" value="KAI9512039.1"/>
    <property type="molecule type" value="Genomic_DNA"/>
</dbReference>
<reference evidence="1" key="1">
    <citation type="submission" date="2021-03" db="EMBL/GenBank/DDBJ databases">
        <title>Evolutionary priming and transition to the ectomycorrhizal habit in an iconic lineage of mushroom-forming fungi: is preadaptation a requirement?</title>
        <authorList>
            <consortium name="DOE Joint Genome Institute"/>
            <person name="Looney B.P."/>
            <person name="Miyauchi S."/>
            <person name="Morin E."/>
            <person name="Drula E."/>
            <person name="Courty P.E."/>
            <person name="Chicoki N."/>
            <person name="Fauchery L."/>
            <person name="Kohler A."/>
            <person name="Kuo A."/>
            <person name="LaButti K."/>
            <person name="Pangilinan J."/>
            <person name="Lipzen A."/>
            <person name="Riley R."/>
            <person name="Andreopoulos W."/>
            <person name="He G."/>
            <person name="Johnson J."/>
            <person name="Barry K.W."/>
            <person name="Grigoriev I.V."/>
            <person name="Nagy L."/>
            <person name="Hibbett D."/>
            <person name="Henrissat B."/>
            <person name="Matheny P.B."/>
            <person name="Labbe J."/>
            <person name="Martin A.F."/>
        </authorList>
    </citation>
    <scope>NUCLEOTIDE SEQUENCE</scope>
    <source>
        <strain evidence="1">BPL698</strain>
    </source>
</reference>